<dbReference type="PANTHER" id="PTHR46114">
    <property type="entry name" value="APPLE DOMAIN-CONTAINING PROTEIN"/>
    <property type="match status" value="1"/>
</dbReference>
<sequence>MNRKCKNSPDRFCYVCGKVTFSDQQCTITPLVKSLYNAYFGIKLGDQDKGFAPHICCKACVIALRRWSEGKTNCLSFGVPMVWREGKDHITDCYFCMTNLKGVNKKNKHTVVYPDVPSAIKPQPHSPGVPVPSPPANTELQDNIEDIEVDDTDTSVTYQPTSTISSPRPLTQGQLNDLTRDLGLSKENAQLLASRLSESNLLSQETTYFWFRNRDEEFRKFFAVDSCSSLVYCNDVKGLIEALGVPYQPSEWRLFIDSSSRSLKAVLLNIGNNMASVPIAHSVQLTESYQNMEVLINTIKYSKHNWLI</sequence>
<dbReference type="EMBL" id="LC738883">
    <property type="protein sequence ID" value="BDT63348.1"/>
    <property type="molecule type" value="Genomic_DNA"/>
</dbReference>
<organism evidence="1">
    <name type="scientific">Armadillidium vulgare clopovirus</name>
    <dbReference type="NCBI Taxonomy" id="2984284"/>
    <lineage>
        <taxon>Viruses</taxon>
        <taxon>Viruses incertae sedis</taxon>
        <taxon>Naldaviricetes</taxon>
        <taxon>Nimaviridae</taxon>
    </lineage>
</organism>
<evidence type="ECO:0000313" key="1">
    <source>
        <dbReference type="EMBL" id="BDT63348.1"/>
    </source>
</evidence>
<accession>A0A9C7BRH2</accession>
<name>A0A9C7BRH2_9VIRU</name>
<protein>
    <submittedName>
        <fullName evidence="1">Uncharacterized protein</fullName>
    </submittedName>
</protein>
<dbReference type="PANTHER" id="PTHR46114:SF1">
    <property type="entry name" value="ZAD DOMAIN-CONTAINING PROTEIN"/>
    <property type="match status" value="1"/>
</dbReference>
<reference evidence="1" key="1">
    <citation type="submission" date="2022-10" db="EMBL/GenBank/DDBJ databases">
        <title>Genome sequences of endogenous nimaviruses in decapod crustaceans.</title>
        <authorList>
            <person name="Kawato S."/>
            <person name="Nozaki R."/>
            <person name="Kondo H."/>
            <person name="Hirono I."/>
        </authorList>
    </citation>
    <scope>NUCLEOTIDE SEQUENCE</scope>
    <source>
        <strain evidence="1">TUMSAT20210906</strain>
    </source>
</reference>
<proteinExistence type="predicted"/>